<dbReference type="Pfam" id="PF00474">
    <property type="entry name" value="SSF"/>
    <property type="match status" value="1"/>
</dbReference>
<accession>A0A7V3UZW9</accession>
<dbReference type="PANTHER" id="PTHR48086:SF3">
    <property type="entry name" value="SODIUM_PROLINE SYMPORTER"/>
    <property type="match status" value="1"/>
</dbReference>
<dbReference type="CDD" id="cd10322">
    <property type="entry name" value="SLC5sbd"/>
    <property type="match status" value="1"/>
</dbReference>
<evidence type="ECO:0000256" key="8">
    <source>
        <dbReference type="ARBA" id="ARBA00023053"/>
    </source>
</evidence>
<dbReference type="PANTHER" id="PTHR48086">
    <property type="entry name" value="SODIUM/PROLINE SYMPORTER-RELATED"/>
    <property type="match status" value="1"/>
</dbReference>
<dbReference type="PROSITE" id="PS50283">
    <property type="entry name" value="NA_SOLUT_SYMP_3"/>
    <property type="match status" value="1"/>
</dbReference>
<feature type="transmembrane region" description="Helical" evidence="14">
    <location>
        <begin position="385"/>
        <end position="408"/>
    </location>
</feature>
<feature type="transmembrane region" description="Helical" evidence="14">
    <location>
        <begin position="439"/>
        <end position="461"/>
    </location>
</feature>
<feature type="transmembrane region" description="Helical" evidence="14">
    <location>
        <begin position="481"/>
        <end position="498"/>
    </location>
</feature>
<feature type="transmembrane region" description="Helical" evidence="14">
    <location>
        <begin position="41"/>
        <end position="63"/>
    </location>
</feature>
<dbReference type="InterPro" id="IPR038377">
    <property type="entry name" value="Na/Glc_symporter_sf"/>
</dbReference>
<feature type="transmembrane region" description="Helical" evidence="14">
    <location>
        <begin position="6"/>
        <end position="21"/>
    </location>
</feature>
<feature type="transmembrane region" description="Helical" evidence="14">
    <location>
        <begin position="155"/>
        <end position="173"/>
    </location>
</feature>
<dbReference type="InterPro" id="IPR050277">
    <property type="entry name" value="Sodium:Solute_Symporter"/>
</dbReference>
<comment type="caution">
    <text evidence="15">The sequence shown here is derived from an EMBL/GenBank/DDBJ whole genome shotgun (WGS) entry which is preliminary data.</text>
</comment>
<dbReference type="InterPro" id="IPR001734">
    <property type="entry name" value="Na/solute_symporter"/>
</dbReference>
<keyword evidence="6" id="KW-0769">Symport</keyword>
<evidence type="ECO:0000256" key="11">
    <source>
        <dbReference type="ARBA" id="ARBA00023201"/>
    </source>
</evidence>
<evidence type="ECO:0000256" key="12">
    <source>
        <dbReference type="ARBA" id="ARBA00033708"/>
    </source>
</evidence>
<feature type="transmembrane region" description="Helical" evidence="14">
    <location>
        <begin position="269"/>
        <end position="296"/>
    </location>
</feature>
<evidence type="ECO:0000256" key="2">
    <source>
        <dbReference type="ARBA" id="ARBA00006434"/>
    </source>
</evidence>
<evidence type="ECO:0000313" key="15">
    <source>
        <dbReference type="EMBL" id="HGD13564.1"/>
    </source>
</evidence>
<protein>
    <submittedName>
        <fullName evidence="15">Sodium:solute symporter family protein</fullName>
    </submittedName>
</protein>
<evidence type="ECO:0000256" key="7">
    <source>
        <dbReference type="ARBA" id="ARBA00022989"/>
    </source>
</evidence>
<evidence type="ECO:0000256" key="13">
    <source>
        <dbReference type="RuleBase" id="RU362091"/>
    </source>
</evidence>
<feature type="transmembrane region" description="Helical" evidence="14">
    <location>
        <begin position="415"/>
        <end position="433"/>
    </location>
</feature>
<keyword evidence="11" id="KW-0739">Sodium transport</keyword>
<evidence type="ECO:0000256" key="4">
    <source>
        <dbReference type="ARBA" id="ARBA00022475"/>
    </source>
</evidence>
<sequence>MAIGFIIGYLAVLLIVGFLAKRRAQPGHEDFFLASRRLGPLVLLVTLAATNFSSFTIFGFAGAGYRFGYAYYPIMAFGTGFMALTFILLGIPARKAAVAAGAITPAELIYHRFRNRPLYLVYLLVMVIFTLPYLALQPLGAGYMLNVLLGIPYQAGAALVVVTGLVYVLLAGLRGDAWTDLVQGLIMLVGIILIFLALVTTLGGFVRISTGLNQSLPVLFSRPGGADFFTPKIWFSYLVLWFLCDPMFPQLFQRFLAARDEQALNSAAVFYPLITGLLFFFPVAIGVLAHTVFLSLEGAKTDQVLPMMVNKLLSPFFAGVMSLCGIAALMSTMDSQLLTLSSMVIRDIRLLLKRPPETRGVIQVLVIALLALLGLLLALKPLGTILEIATETFTGLAVLFPTTIFAAYWGKTNPWACLGSIIIGELLVVLYHLKLLPGFGFLPVIPITVFTMLFVVIGSFIFPATGLKAWAEINSHRSGRLIIFLLVFILANDFWNWQRPSPLFLGLPLWLWYHFGLIAVLFVFNLFWIGKKNT</sequence>
<comment type="similarity">
    <text evidence="2 13">Belongs to the sodium:solute symporter (SSF) (TC 2.A.21) family.</text>
</comment>
<keyword evidence="4" id="KW-1003">Cell membrane</keyword>
<feature type="transmembrane region" description="Helical" evidence="14">
    <location>
        <begin position="185"/>
        <end position="208"/>
    </location>
</feature>
<evidence type="ECO:0000256" key="10">
    <source>
        <dbReference type="ARBA" id="ARBA00023136"/>
    </source>
</evidence>
<keyword evidence="9" id="KW-0406">Ion transport</keyword>
<keyword evidence="7 14" id="KW-1133">Transmembrane helix</keyword>
<evidence type="ECO:0000256" key="14">
    <source>
        <dbReference type="SAM" id="Phobius"/>
    </source>
</evidence>
<keyword evidence="5 14" id="KW-0812">Transmembrane</keyword>
<name>A0A7V3UZW9_UNCW3</name>
<evidence type="ECO:0000256" key="9">
    <source>
        <dbReference type="ARBA" id="ARBA00023065"/>
    </source>
</evidence>
<evidence type="ECO:0000256" key="5">
    <source>
        <dbReference type="ARBA" id="ARBA00022692"/>
    </source>
</evidence>
<dbReference type="EMBL" id="DTMZ01000140">
    <property type="protein sequence ID" value="HGD13564.1"/>
    <property type="molecule type" value="Genomic_DNA"/>
</dbReference>
<feature type="transmembrane region" description="Helical" evidence="14">
    <location>
        <begin position="228"/>
        <end position="248"/>
    </location>
</feature>
<dbReference type="GO" id="GO:0006814">
    <property type="term" value="P:sodium ion transport"/>
    <property type="evidence" value="ECO:0007669"/>
    <property type="project" value="UniProtKB-KW"/>
</dbReference>
<feature type="transmembrane region" description="Helical" evidence="14">
    <location>
        <begin position="118"/>
        <end position="135"/>
    </location>
</feature>
<dbReference type="Gene3D" id="1.20.1730.10">
    <property type="entry name" value="Sodium/glucose cotransporter"/>
    <property type="match status" value="1"/>
</dbReference>
<dbReference type="AlphaFoldDB" id="A0A7V3UZW9"/>
<feature type="transmembrane region" description="Helical" evidence="14">
    <location>
        <begin position="361"/>
        <end position="379"/>
    </location>
</feature>
<dbReference type="GO" id="GO:0005886">
    <property type="term" value="C:plasma membrane"/>
    <property type="evidence" value="ECO:0007669"/>
    <property type="project" value="UniProtKB-SubCell"/>
</dbReference>
<evidence type="ECO:0000256" key="1">
    <source>
        <dbReference type="ARBA" id="ARBA00004651"/>
    </source>
</evidence>
<evidence type="ECO:0000256" key="6">
    <source>
        <dbReference type="ARBA" id="ARBA00022847"/>
    </source>
</evidence>
<dbReference type="GO" id="GO:0015293">
    <property type="term" value="F:symporter activity"/>
    <property type="evidence" value="ECO:0007669"/>
    <property type="project" value="UniProtKB-KW"/>
</dbReference>
<keyword evidence="8" id="KW-0915">Sodium</keyword>
<organism evidence="15">
    <name type="scientific">candidate division WOR-3 bacterium</name>
    <dbReference type="NCBI Taxonomy" id="2052148"/>
    <lineage>
        <taxon>Bacteria</taxon>
        <taxon>Bacteria division WOR-3</taxon>
    </lineage>
</organism>
<comment type="subcellular location">
    <subcellularLocation>
        <location evidence="1">Cell membrane</location>
        <topology evidence="1">Multi-pass membrane protein</topology>
    </subcellularLocation>
</comment>
<keyword evidence="10 14" id="KW-0472">Membrane</keyword>
<feature type="transmembrane region" description="Helical" evidence="14">
    <location>
        <begin position="316"/>
        <end position="340"/>
    </location>
</feature>
<proteinExistence type="inferred from homology"/>
<evidence type="ECO:0000256" key="3">
    <source>
        <dbReference type="ARBA" id="ARBA00022448"/>
    </source>
</evidence>
<keyword evidence="3" id="KW-0813">Transport</keyword>
<comment type="catalytic activity">
    <reaction evidence="12">
        <text>L-proline(in) + Na(+)(in) = L-proline(out) + Na(+)(out)</text>
        <dbReference type="Rhea" id="RHEA:28967"/>
        <dbReference type="ChEBI" id="CHEBI:29101"/>
        <dbReference type="ChEBI" id="CHEBI:60039"/>
    </reaction>
</comment>
<reference evidence="15" key="1">
    <citation type="journal article" date="2020" name="mSystems">
        <title>Genome- and Community-Level Interaction Insights into Carbon Utilization and Element Cycling Functions of Hydrothermarchaeota in Hydrothermal Sediment.</title>
        <authorList>
            <person name="Zhou Z."/>
            <person name="Liu Y."/>
            <person name="Xu W."/>
            <person name="Pan J."/>
            <person name="Luo Z.H."/>
            <person name="Li M."/>
        </authorList>
    </citation>
    <scope>NUCLEOTIDE SEQUENCE [LARGE SCALE GENOMIC DNA]</scope>
    <source>
        <strain evidence="15">SpSt-914</strain>
    </source>
</reference>
<feature type="transmembrane region" description="Helical" evidence="14">
    <location>
        <begin position="510"/>
        <end position="529"/>
    </location>
</feature>
<gene>
    <name evidence="15" type="ORF">ENX16_05765</name>
</gene>
<feature type="transmembrane region" description="Helical" evidence="14">
    <location>
        <begin position="69"/>
        <end position="91"/>
    </location>
</feature>